<organism evidence="2 3">
    <name type="scientific">Aspergillus ibericus CBS 121593</name>
    <dbReference type="NCBI Taxonomy" id="1448316"/>
    <lineage>
        <taxon>Eukaryota</taxon>
        <taxon>Fungi</taxon>
        <taxon>Dikarya</taxon>
        <taxon>Ascomycota</taxon>
        <taxon>Pezizomycotina</taxon>
        <taxon>Eurotiomycetes</taxon>
        <taxon>Eurotiomycetidae</taxon>
        <taxon>Eurotiales</taxon>
        <taxon>Aspergillaceae</taxon>
        <taxon>Aspergillus</taxon>
        <taxon>Aspergillus subgen. Circumdati</taxon>
    </lineage>
</organism>
<name>A0A395HEU8_9EURO</name>
<keyword evidence="3" id="KW-1185">Reference proteome</keyword>
<protein>
    <submittedName>
        <fullName evidence="2">Uncharacterized protein</fullName>
    </submittedName>
</protein>
<dbReference type="EMBL" id="KZ824419">
    <property type="protein sequence ID" value="RAL06367.1"/>
    <property type="molecule type" value="Genomic_DNA"/>
</dbReference>
<dbReference type="VEuPathDB" id="FungiDB:BO80DRAFT_489868"/>
<sequence length="196" mass="21436">MQSGTQILERTVRAFGGADTSRYNMIGGSPAESQAQLSSLPPSDKANQRHQNTTGALVGLYILPHDATILTTRLDYLPWTSLPWFIHRGLQDILVFVRDGNMADMAAGAVLAGGGNSGRIVTDIAVVWCEGHRDMRSYDGTISWGVEPPPTPPTSPSFFVLRWSVESDDEVYHDSLLEIRFGVLSSAFCVRGRVIE</sequence>
<feature type="compositionally biased region" description="Polar residues" evidence="1">
    <location>
        <begin position="31"/>
        <end position="41"/>
    </location>
</feature>
<dbReference type="Proteomes" id="UP000249402">
    <property type="component" value="Unassembled WGS sequence"/>
</dbReference>
<gene>
    <name evidence="2" type="ORF">BO80DRAFT_489868</name>
</gene>
<dbReference type="OrthoDB" id="5414271at2759"/>
<evidence type="ECO:0000313" key="3">
    <source>
        <dbReference type="Proteomes" id="UP000249402"/>
    </source>
</evidence>
<feature type="region of interest" description="Disordered" evidence="1">
    <location>
        <begin position="26"/>
        <end position="49"/>
    </location>
</feature>
<dbReference type="STRING" id="1448316.A0A395HEU8"/>
<dbReference type="RefSeq" id="XP_025580694.1">
    <property type="nucleotide sequence ID" value="XM_025723610.1"/>
</dbReference>
<dbReference type="AlphaFoldDB" id="A0A395HEU8"/>
<reference evidence="2 3" key="1">
    <citation type="submission" date="2018-02" db="EMBL/GenBank/DDBJ databases">
        <title>The genomes of Aspergillus section Nigri reveals drivers in fungal speciation.</title>
        <authorList>
            <consortium name="DOE Joint Genome Institute"/>
            <person name="Vesth T.C."/>
            <person name="Nybo J."/>
            <person name="Theobald S."/>
            <person name="Brandl J."/>
            <person name="Frisvad J.C."/>
            <person name="Nielsen K.F."/>
            <person name="Lyhne E.K."/>
            <person name="Kogle M.E."/>
            <person name="Kuo A."/>
            <person name="Riley R."/>
            <person name="Clum A."/>
            <person name="Nolan M."/>
            <person name="Lipzen A."/>
            <person name="Salamov A."/>
            <person name="Henrissat B."/>
            <person name="Wiebenga A."/>
            <person name="De vries R.P."/>
            <person name="Grigoriev I.V."/>
            <person name="Mortensen U.H."/>
            <person name="Andersen M.R."/>
            <person name="Baker S.E."/>
        </authorList>
    </citation>
    <scope>NUCLEOTIDE SEQUENCE [LARGE SCALE GENOMIC DNA]</scope>
    <source>
        <strain evidence="2 3">CBS 121593</strain>
    </source>
</reference>
<evidence type="ECO:0000256" key="1">
    <source>
        <dbReference type="SAM" id="MobiDB-lite"/>
    </source>
</evidence>
<evidence type="ECO:0000313" key="2">
    <source>
        <dbReference type="EMBL" id="RAL06367.1"/>
    </source>
</evidence>
<accession>A0A395HEU8</accession>
<dbReference type="GeneID" id="37228475"/>
<proteinExistence type="predicted"/>